<gene>
    <name evidence="1" type="ORF">Ciccas_000621</name>
</gene>
<reference evidence="1 2" key="1">
    <citation type="submission" date="2024-11" db="EMBL/GenBank/DDBJ databases">
        <title>Adaptive evolution of stress response genes in parasites aligns with host niche diversity.</title>
        <authorList>
            <person name="Hahn C."/>
            <person name="Resl P."/>
        </authorList>
    </citation>
    <scope>NUCLEOTIDE SEQUENCE [LARGE SCALE GENOMIC DNA]</scope>
    <source>
        <strain evidence="1">EGGRZ-B1_66</strain>
        <tissue evidence="1">Body</tissue>
    </source>
</reference>
<name>A0ABD2QMC8_9PLAT</name>
<sequence length="80" mass="9522">MSALLDKRLSALIPFIDVDLLELARGDIFKISNRLMDMKEKCDLKREPFLEQLSAIDLEHYREMKQNTNKDFADYFTFFD</sequence>
<evidence type="ECO:0000313" key="1">
    <source>
        <dbReference type="EMBL" id="KAL3320685.1"/>
    </source>
</evidence>
<protein>
    <submittedName>
        <fullName evidence="1">Uncharacterized protein</fullName>
    </submittedName>
</protein>
<proteinExistence type="predicted"/>
<dbReference type="EMBL" id="JBJKFK010000036">
    <property type="protein sequence ID" value="KAL3320685.1"/>
    <property type="molecule type" value="Genomic_DNA"/>
</dbReference>
<organism evidence="1 2">
    <name type="scientific">Cichlidogyrus casuarinus</name>
    <dbReference type="NCBI Taxonomy" id="1844966"/>
    <lineage>
        <taxon>Eukaryota</taxon>
        <taxon>Metazoa</taxon>
        <taxon>Spiralia</taxon>
        <taxon>Lophotrochozoa</taxon>
        <taxon>Platyhelminthes</taxon>
        <taxon>Monogenea</taxon>
        <taxon>Monopisthocotylea</taxon>
        <taxon>Dactylogyridea</taxon>
        <taxon>Ancyrocephalidae</taxon>
        <taxon>Cichlidogyrus</taxon>
    </lineage>
</organism>
<accession>A0ABD2QMC8</accession>
<evidence type="ECO:0000313" key="2">
    <source>
        <dbReference type="Proteomes" id="UP001626550"/>
    </source>
</evidence>
<dbReference type="Proteomes" id="UP001626550">
    <property type="component" value="Unassembled WGS sequence"/>
</dbReference>
<comment type="caution">
    <text evidence="1">The sequence shown here is derived from an EMBL/GenBank/DDBJ whole genome shotgun (WGS) entry which is preliminary data.</text>
</comment>
<dbReference type="AlphaFoldDB" id="A0ABD2QMC8"/>
<keyword evidence="2" id="KW-1185">Reference proteome</keyword>